<accession>A0A0V0YZS9</accession>
<feature type="non-terminal residue" evidence="1">
    <location>
        <position position="1"/>
    </location>
</feature>
<sequence length="75" mass="8683">LNTTYTCDRYQQTNDSASDDFNIQTMCFKFLNLSVPENGREKKTTKHIPPKMQNGIYFSGVEVLETVEGLKCWKE</sequence>
<gene>
    <name evidence="1" type="ORF">T12_15084</name>
</gene>
<keyword evidence="2" id="KW-1185">Reference proteome</keyword>
<dbReference type="AlphaFoldDB" id="A0A0V0YZS9"/>
<evidence type="ECO:0000313" key="1">
    <source>
        <dbReference type="EMBL" id="KRY05555.1"/>
    </source>
</evidence>
<proteinExistence type="predicted"/>
<name>A0A0V0YZS9_9BILA</name>
<protein>
    <submittedName>
        <fullName evidence="1">Uncharacterized protein</fullName>
    </submittedName>
</protein>
<dbReference type="Proteomes" id="UP000054783">
    <property type="component" value="Unassembled WGS sequence"/>
</dbReference>
<organism evidence="1 2">
    <name type="scientific">Trichinella patagoniensis</name>
    <dbReference type="NCBI Taxonomy" id="990121"/>
    <lineage>
        <taxon>Eukaryota</taxon>
        <taxon>Metazoa</taxon>
        <taxon>Ecdysozoa</taxon>
        <taxon>Nematoda</taxon>
        <taxon>Enoplea</taxon>
        <taxon>Dorylaimia</taxon>
        <taxon>Trichinellida</taxon>
        <taxon>Trichinellidae</taxon>
        <taxon>Trichinella</taxon>
    </lineage>
</organism>
<comment type="caution">
    <text evidence="1">The sequence shown here is derived from an EMBL/GenBank/DDBJ whole genome shotgun (WGS) entry which is preliminary data.</text>
</comment>
<evidence type="ECO:0000313" key="2">
    <source>
        <dbReference type="Proteomes" id="UP000054783"/>
    </source>
</evidence>
<feature type="non-terminal residue" evidence="1">
    <location>
        <position position="75"/>
    </location>
</feature>
<reference evidence="1 2" key="1">
    <citation type="submission" date="2015-01" db="EMBL/GenBank/DDBJ databases">
        <title>Evolution of Trichinella species and genotypes.</title>
        <authorList>
            <person name="Korhonen P.K."/>
            <person name="Edoardo P."/>
            <person name="Giuseppe L.R."/>
            <person name="Gasser R.B."/>
        </authorList>
    </citation>
    <scope>NUCLEOTIDE SEQUENCE [LARGE SCALE GENOMIC DNA]</scope>
    <source>
        <strain evidence="1">ISS2496</strain>
    </source>
</reference>
<dbReference type="EMBL" id="JYDQ01001239">
    <property type="protein sequence ID" value="KRY05555.1"/>
    <property type="molecule type" value="Genomic_DNA"/>
</dbReference>